<dbReference type="InterPro" id="IPR027417">
    <property type="entry name" value="P-loop_NTPase"/>
</dbReference>
<evidence type="ECO:0000313" key="14">
    <source>
        <dbReference type="EMBL" id="QDI64780.1"/>
    </source>
</evidence>
<comment type="function">
    <text evidence="1 12">Essential for recycling GMP and indirectly, cGMP.</text>
</comment>
<comment type="subcellular location">
    <subcellularLocation>
        <location evidence="2 12">Cytoplasm</location>
    </subcellularLocation>
</comment>
<comment type="similarity">
    <text evidence="3 12">Belongs to the guanylate kinase family.</text>
</comment>
<evidence type="ECO:0000256" key="7">
    <source>
        <dbReference type="ARBA" id="ARBA00022741"/>
    </source>
</evidence>
<dbReference type="HAMAP" id="MF_00328">
    <property type="entry name" value="Guanylate_kinase"/>
    <property type="match status" value="1"/>
</dbReference>
<keyword evidence="8 12" id="KW-0418">Kinase</keyword>
<dbReference type="GO" id="GO:0004385">
    <property type="term" value="F:GMP kinase activity"/>
    <property type="evidence" value="ECO:0007669"/>
    <property type="project" value="UniProtKB-UniRule"/>
</dbReference>
<evidence type="ECO:0000256" key="12">
    <source>
        <dbReference type="HAMAP-Rule" id="MF_00328"/>
    </source>
</evidence>
<dbReference type="PANTHER" id="PTHR23117:SF13">
    <property type="entry name" value="GUANYLATE KINASE"/>
    <property type="match status" value="1"/>
</dbReference>
<dbReference type="RefSeq" id="WP_004026078.1">
    <property type="nucleotide sequence ID" value="NZ_CP041200.1"/>
</dbReference>
<evidence type="ECO:0000256" key="3">
    <source>
        <dbReference type="ARBA" id="ARBA00005790"/>
    </source>
</evidence>
<comment type="catalytic activity">
    <reaction evidence="11 12">
        <text>GMP + ATP = GDP + ADP</text>
        <dbReference type="Rhea" id="RHEA:20780"/>
        <dbReference type="ChEBI" id="CHEBI:30616"/>
        <dbReference type="ChEBI" id="CHEBI:58115"/>
        <dbReference type="ChEBI" id="CHEBI:58189"/>
        <dbReference type="ChEBI" id="CHEBI:456216"/>
        <dbReference type="EC" id="2.7.4.8"/>
    </reaction>
</comment>
<dbReference type="InterPro" id="IPR020590">
    <property type="entry name" value="Guanylate_kinase_CS"/>
</dbReference>
<dbReference type="Proteomes" id="UP000318231">
    <property type="component" value="Chromosome"/>
</dbReference>
<dbReference type="CDD" id="cd00071">
    <property type="entry name" value="GMPK"/>
    <property type="match status" value="1"/>
</dbReference>
<dbReference type="InterPro" id="IPR008144">
    <property type="entry name" value="Guanylate_kin-like_dom"/>
</dbReference>
<keyword evidence="7 12" id="KW-0547">Nucleotide-binding</keyword>
<dbReference type="GO" id="GO:0005829">
    <property type="term" value="C:cytosol"/>
    <property type="evidence" value="ECO:0007669"/>
    <property type="project" value="TreeGrafter"/>
</dbReference>
<dbReference type="NCBIfam" id="TIGR03263">
    <property type="entry name" value="guanyl_kin"/>
    <property type="match status" value="1"/>
</dbReference>
<dbReference type="InterPro" id="IPR008145">
    <property type="entry name" value="GK/Ca_channel_bsu"/>
</dbReference>
<keyword evidence="9 12" id="KW-0067">ATP-binding</keyword>
<sequence length="190" mass="21899">MKRGKLIVFSGPSGVGKHTILSKIIDRKELNLAYSVSMTTRKKREGEINGVDYYFVNDEEFKKAISNNELIEWAEFVGNKYGTPRFVVEKLRNEGKNVILEIEVVGALQVLELFKNDDLISIFLLPPSLDELKNRLLKRNTETLETIEKRIQKASHELSIKDHYKYNIINDNPDHAADQLAEIILDEIKR</sequence>
<reference evidence="14 15" key="1">
    <citation type="submission" date="2019-07" db="EMBL/GenBank/DDBJ databases">
        <title>Comparative genomics of three clinical Ureaplasma species: analysis of their core genomes and virulence factors.</title>
        <authorList>
            <person name="Yang T."/>
            <person name="Zhang Y."/>
            <person name="Li X."/>
            <person name="Kong Y."/>
            <person name="Yu H."/>
            <person name="Ruan Z."/>
            <person name="Xie X."/>
            <person name="Zhang J."/>
        </authorList>
    </citation>
    <scope>NUCLEOTIDE SEQUENCE [LARGE SCALE GENOMIC DNA]</scope>
    <source>
        <strain evidence="14 15">132</strain>
    </source>
</reference>
<gene>
    <name evidence="12" type="primary">gmk</name>
    <name evidence="14" type="ORF">FJM05_01010</name>
</gene>
<dbReference type="Pfam" id="PF00625">
    <property type="entry name" value="Guanylate_kin"/>
    <property type="match status" value="1"/>
</dbReference>
<evidence type="ECO:0000256" key="10">
    <source>
        <dbReference type="ARBA" id="ARBA00030128"/>
    </source>
</evidence>
<name>A0AAP9ABR4_UREUR</name>
<dbReference type="FunFam" id="3.30.63.10:FF:000002">
    <property type="entry name" value="Guanylate kinase 1"/>
    <property type="match status" value="1"/>
</dbReference>
<dbReference type="GO" id="GO:0005524">
    <property type="term" value="F:ATP binding"/>
    <property type="evidence" value="ECO:0007669"/>
    <property type="project" value="UniProtKB-UniRule"/>
</dbReference>
<accession>A0AAP9ABR4</accession>
<protein>
    <recommendedName>
        <fullName evidence="5 12">Guanylate kinase</fullName>
        <ecNumber evidence="4 12">2.7.4.8</ecNumber>
    </recommendedName>
    <alternativeName>
        <fullName evidence="10 12">GMP kinase</fullName>
    </alternativeName>
</protein>
<proteinExistence type="inferred from homology"/>
<evidence type="ECO:0000256" key="9">
    <source>
        <dbReference type="ARBA" id="ARBA00022840"/>
    </source>
</evidence>
<dbReference type="InterPro" id="IPR017665">
    <property type="entry name" value="Guanylate_kinase"/>
</dbReference>
<evidence type="ECO:0000256" key="11">
    <source>
        <dbReference type="ARBA" id="ARBA00048594"/>
    </source>
</evidence>
<dbReference type="SUPFAM" id="SSF52540">
    <property type="entry name" value="P-loop containing nucleoside triphosphate hydrolases"/>
    <property type="match status" value="1"/>
</dbReference>
<dbReference type="Gene3D" id="3.40.50.300">
    <property type="entry name" value="P-loop containing nucleotide triphosphate hydrolases"/>
    <property type="match status" value="1"/>
</dbReference>
<evidence type="ECO:0000256" key="8">
    <source>
        <dbReference type="ARBA" id="ARBA00022777"/>
    </source>
</evidence>
<dbReference type="EC" id="2.7.4.8" evidence="4 12"/>
<keyword evidence="6 12" id="KW-0808">Transferase</keyword>
<dbReference type="PANTHER" id="PTHR23117">
    <property type="entry name" value="GUANYLATE KINASE-RELATED"/>
    <property type="match status" value="1"/>
</dbReference>
<evidence type="ECO:0000313" key="15">
    <source>
        <dbReference type="Proteomes" id="UP000318231"/>
    </source>
</evidence>
<organism evidence="14 15">
    <name type="scientific">Ureaplasma urealyticum</name>
    <name type="common">Ureaplasma urealyticum biotype 2</name>
    <dbReference type="NCBI Taxonomy" id="2130"/>
    <lineage>
        <taxon>Bacteria</taxon>
        <taxon>Bacillati</taxon>
        <taxon>Mycoplasmatota</taxon>
        <taxon>Mycoplasmoidales</taxon>
        <taxon>Mycoplasmoidaceae</taxon>
        <taxon>Ureaplasma</taxon>
    </lineage>
</organism>
<dbReference type="PROSITE" id="PS00856">
    <property type="entry name" value="GUANYLATE_KINASE_1"/>
    <property type="match status" value="1"/>
</dbReference>
<dbReference type="PROSITE" id="PS50052">
    <property type="entry name" value="GUANYLATE_KINASE_2"/>
    <property type="match status" value="1"/>
</dbReference>
<evidence type="ECO:0000259" key="13">
    <source>
        <dbReference type="PROSITE" id="PS50052"/>
    </source>
</evidence>
<dbReference type="SMART" id="SM00072">
    <property type="entry name" value="GuKc"/>
    <property type="match status" value="1"/>
</dbReference>
<evidence type="ECO:0000256" key="5">
    <source>
        <dbReference type="ARBA" id="ARBA00016296"/>
    </source>
</evidence>
<dbReference type="AlphaFoldDB" id="A0AAP9ABR4"/>
<evidence type="ECO:0000256" key="1">
    <source>
        <dbReference type="ARBA" id="ARBA00003531"/>
    </source>
</evidence>
<feature type="binding site" evidence="12">
    <location>
        <begin position="11"/>
        <end position="18"/>
    </location>
    <ligand>
        <name>ATP</name>
        <dbReference type="ChEBI" id="CHEBI:30616"/>
    </ligand>
</feature>
<dbReference type="GeneID" id="93848687"/>
<feature type="domain" description="Guanylate kinase-like" evidence="13">
    <location>
        <begin position="4"/>
        <end position="185"/>
    </location>
</feature>
<evidence type="ECO:0000256" key="6">
    <source>
        <dbReference type="ARBA" id="ARBA00022679"/>
    </source>
</evidence>
<evidence type="ECO:0000256" key="2">
    <source>
        <dbReference type="ARBA" id="ARBA00004496"/>
    </source>
</evidence>
<dbReference type="EMBL" id="CP041200">
    <property type="protein sequence ID" value="QDI64780.1"/>
    <property type="molecule type" value="Genomic_DNA"/>
</dbReference>
<dbReference type="Gene3D" id="3.30.63.10">
    <property type="entry name" value="Guanylate Kinase phosphate binding domain"/>
    <property type="match status" value="1"/>
</dbReference>
<evidence type="ECO:0000256" key="4">
    <source>
        <dbReference type="ARBA" id="ARBA00012961"/>
    </source>
</evidence>
<keyword evidence="12" id="KW-0963">Cytoplasm</keyword>